<reference evidence="3" key="1">
    <citation type="submission" date="2016-12" db="EMBL/GenBank/DDBJ databases">
        <authorList>
            <person name="Song W.-J."/>
            <person name="Kurnit D.M."/>
        </authorList>
    </citation>
    <scope>NUCLEOTIDE SEQUENCE [LARGE SCALE GENOMIC DNA]</scope>
    <source>
        <strain evidence="3">HGB1681</strain>
    </source>
</reference>
<keyword evidence="1" id="KW-0472">Membrane</keyword>
<reference evidence="2 5" key="3">
    <citation type="journal article" date="2017" name="Nat. Microbiol.">
        <title>Natural product diversity associated with the nematode symbionts Photorhabdus and Xenorhabdus.</title>
        <authorList>
            <person name="Tobias N.J."/>
            <person name="Wolff H."/>
            <person name="Djahanschiri B."/>
            <person name="Grundmann F."/>
            <person name="Kronenwerth M."/>
            <person name="Shi Y.M."/>
            <person name="Simonyi S."/>
            <person name="Grun P."/>
            <person name="Shapiro-Ilan D."/>
            <person name="Pidot S.J."/>
            <person name="Stinear T.P."/>
            <person name="Ebersberger I."/>
            <person name="Bode H.B."/>
        </authorList>
    </citation>
    <scope>NUCLEOTIDE SEQUENCE [LARGE SCALE GENOMIC DNA]</scope>
    <source>
        <strain evidence="2 5">DSM 16336</strain>
    </source>
</reference>
<dbReference type="EMBL" id="FTLG01000204">
    <property type="protein sequence ID" value="SIP74278.1"/>
    <property type="molecule type" value="Genomic_DNA"/>
</dbReference>
<feature type="transmembrane region" description="Helical" evidence="1">
    <location>
        <begin position="116"/>
        <end position="140"/>
    </location>
</feature>
<dbReference type="NCBIfam" id="NF041043">
    <property type="entry name" value="BPSS1780_fam"/>
    <property type="match status" value="1"/>
</dbReference>
<keyword evidence="1 3" id="KW-0812">Transmembrane</keyword>
<evidence type="ECO:0000313" key="4">
    <source>
        <dbReference type="Proteomes" id="UP000196435"/>
    </source>
</evidence>
<feature type="transmembrane region" description="Helical" evidence="1">
    <location>
        <begin position="236"/>
        <end position="254"/>
    </location>
</feature>
<feature type="transmembrane region" description="Helical" evidence="1">
    <location>
        <begin position="166"/>
        <end position="187"/>
    </location>
</feature>
<feature type="transmembrane region" description="Helical" evidence="1">
    <location>
        <begin position="207"/>
        <end position="230"/>
    </location>
</feature>
<name>A0A1N6MZI6_9GAMM</name>
<evidence type="ECO:0000256" key="1">
    <source>
        <dbReference type="SAM" id="Phobius"/>
    </source>
</evidence>
<dbReference type="OrthoDB" id="5298483at2"/>
<protein>
    <submittedName>
        <fullName evidence="2 3">Membrane protein</fullName>
    </submittedName>
</protein>
<feature type="transmembrane region" description="Helical" evidence="1">
    <location>
        <begin position="51"/>
        <end position="71"/>
    </location>
</feature>
<dbReference type="Proteomes" id="UP000224871">
    <property type="component" value="Unassembled WGS sequence"/>
</dbReference>
<feature type="transmembrane region" description="Helical" evidence="1">
    <location>
        <begin position="77"/>
        <end position="95"/>
    </location>
</feature>
<evidence type="ECO:0000313" key="3">
    <source>
        <dbReference type="EMBL" id="SIP74278.1"/>
    </source>
</evidence>
<reference evidence="4" key="2">
    <citation type="submission" date="2016-12" db="EMBL/GenBank/DDBJ databases">
        <authorList>
            <person name="Gaudriault S."/>
        </authorList>
    </citation>
    <scope>NUCLEOTIDE SEQUENCE [LARGE SCALE GENOMIC DNA]</scope>
    <source>
        <strain evidence="4">HGB1681 (deposited as PTA-6826 in the American Type Culture Collection)</strain>
    </source>
</reference>
<dbReference type="AlphaFoldDB" id="A0A1N6MZI6"/>
<keyword evidence="1" id="KW-1133">Transmembrane helix</keyword>
<organism evidence="3 4">
    <name type="scientific">Xenorhabdus innexi</name>
    <dbReference type="NCBI Taxonomy" id="290109"/>
    <lineage>
        <taxon>Bacteria</taxon>
        <taxon>Pseudomonadati</taxon>
        <taxon>Pseudomonadota</taxon>
        <taxon>Gammaproteobacteria</taxon>
        <taxon>Enterobacterales</taxon>
        <taxon>Morganellaceae</taxon>
        <taxon>Xenorhabdus</taxon>
    </lineage>
</organism>
<dbReference type="RefSeq" id="WP_086953651.1">
    <property type="nucleotide sequence ID" value="NZ_CAWNQC010000248.1"/>
</dbReference>
<sequence>MNSQNSNPDITKIEKCPSDVQDIFIPEGQRIKVSDAINWIGDAWSFISTKLGVWVLMGITYSIIEFSIMLIPKLGFILFNLLEPVFIAGIIAICETQRTTGKFKFRQLFYGFRHKFGALLKVGMVVCGIKVFGYLLVALIEGEDLYRAVFDDFYSAMNYNDDSSEFSFLSLGITIIYLFLTTAYSWFSPALIILNNVKFKQAIITSFNVVCENIGGIILFFIIIYILIVISGLPLLIGLLFTTPLYMATSYSSYRSIFYKKEVKNNEVN</sequence>
<dbReference type="EMBL" id="NIBU01000005">
    <property type="protein sequence ID" value="PHM37890.1"/>
    <property type="molecule type" value="Genomic_DNA"/>
</dbReference>
<gene>
    <name evidence="2" type="ORF">Xinn_00699</name>
    <name evidence="3" type="ORF">XIS1_600044</name>
</gene>
<proteinExistence type="predicted"/>
<accession>A0A1N6MZI6</accession>
<dbReference type="InterPro" id="IPR047798">
    <property type="entry name" value="BPSS1780-like"/>
</dbReference>
<keyword evidence="5" id="KW-1185">Reference proteome</keyword>
<dbReference type="Proteomes" id="UP000196435">
    <property type="component" value="Unassembled WGS sequence"/>
</dbReference>
<evidence type="ECO:0000313" key="2">
    <source>
        <dbReference type="EMBL" id="PHM37890.1"/>
    </source>
</evidence>
<evidence type="ECO:0000313" key="5">
    <source>
        <dbReference type="Proteomes" id="UP000224871"/>
    </source>
</evidence>